<accession>A0ABZ3H7B8</accession>
<dbReference type="EMBL" id="CP147920">
    <property type="protein sequence ID" value="XAU14432.1"/>
    <property type="molecule type" value="Genomic_DNA"/>
</dbReference>
<proteinExistence type="predicted"/>
<dbReference type="EC" id="2.7.13.3" evidence="2"/>
<name>A0ABZ3H7B8_9BACT</name>
<keyword evidence="8" id="KW-0812">Transmembrane</keyword>
<dbReference type="Pfam" id="PF07568">
    <property type="entry name" value="HisKA_2"/>
    <property type="match status" value="1"/>
</dbReference>
<keyword evidence="11" id="KW-1185">Reference proteome</keyword>
<dbReference type="PROSITE" id="PS50109">
    <property type="entry name" value="HIS_KIN"/>
    <property type="match status" value="1"/>
</dbReference>
<evidence type="ECO:0000256" key="5">
    <source>
        <dbReference type="ARBA" id="ARBA00022741"/>
    </source>
</evidence>
<dbReference type="InterPro" id="IPR036890">
    <property type="entry name" value="HATPase_C_sf"/>
</dbReference>
<dbReference type="PANTHER" id="PTHR41523:SF8">
    <property type="entry name" value="ETHYLENE RESPONSE SENSOR PROTEIN"/>
    <property type="match status" value="1"/>
</dbReference>
<evidence type="ECO:0000256" key="3">
    <source>
        <dbReference type="ARBA" id="ARBA00022553"/>
    </source>
</evidence>
<keyword evidence="5" id="KW-0547">Nucleotide-binding</keyword>
<evidence type="ECO:0000256" key="4">
    <source>
        <dbReference type="ARBA" id="ARBA00022679"/>
    </source>
</evidence>
<feature type="transmembrane region" description="Helical" evidence="8">
    <location>
        <begin position="86"/>
        <end position="104"/>
    </location>
</feature>
<keyword evidence="8" id="KW-1133">Transmembrane helix</keyword>
<evidence type="ECO:0000256" key="1">
    <source>
        <dbReference type="ARBA" id="ARBA00000085"/>
    </source>
</evidence>
<dbReference type="InterPro" id="IPR005467">
    <property type="entry name" value="His_kinase_dom"/>
</dbReference>
<feature type="domain" description="Histidine kinase" evidence="9">
    <location>
        <begin position="203"/>
        <end position="392"/>
    </location>
</feature>
<gene>
    <name evidence="10" type="ORF">WCY31_09240</name>
</gene>
<feature type="transmembrane region" description="Helical" evidence="8">
    <location>
        <begin position="159"/>
        <end position="179"/>
    </location>
</feature>
<dbReference type="InterPro" id="IPR048435">
    <property type="entry name" value="MASE6"/>
</dbReference>
<comment type="catalytic activity">
    <reaction evidence="1">
        <text>ATP + protein L-histidine = ADP + protein N-phospho-L-histidine.</text>
        <dbReference type="EC" id="2.7.13.3"/>
    </reaction>
</comment>
<dbReference type="SUPFAM" id="SSF55874">
    <property type="entry name" value="ATPase domain of HSP90 chaperone/DNA topoisomerase II/histidine kinase"/>
    <property type="match status" value="1"/>
</dbReference>
<dbReference type="Pfam" id="PF13581">
    <property type="entry name" value="HATPase_c_2"/>
    <property type="match status" value="1"/>
</dbReference>
<keyword evidence="3" id="KW-0597">Phosphoprotein</keyword>
<reference evidence="10 11" key="1">
    <citation type="submission" date="2024-03" db="EMBL/GenBank/DDBJ databases">
        <title>Sulfurimonas sp. HSL3-1.</title>
        <authorList>
            <person name="Wang S."/>
        </authorList>
    </citation>
    <scope>NUCLEOTIDE SEQUENCE [LARGE SCALE GENOMIC DNA]</scope>
    <source>
        <strain evidence="10 11">HSL3-1</strain>
    </source>
</reference>
<dbReference type="InterPro" id="IPR011495">
    <property type="entry name" value="Sig_transdc_His_kin_sub2_dim/P"/>
</dbReference>
<feature type="transmembrane region" description="Helical" evidence="8">
    <location>
        <begin position="134"/>
        <end position="153"/>
    </location>
</feature>
<dbReference type="RefSeq" id="WP_345972163.1">
    <property type="nucleotide sequence ID" value="NZ_CP147920.1"/>
</dbReference>
<evidence type="ECO:0000259" key="9">
    <source>
        <dbReference type="PROSITE" id="PS50109"/>
    </source>
</evidence>
<dbReference type="Gene3D" id="3.30.565.10">
    <property type="entry name" value="Histidine kinase-like ATPase, C-terminal domain"/>
    <property type="match status" value="1"/>
</dbReference>
<dbReference type="Pfam" id="PF20966">
    <property type="entry name" value="MASE6"/>
    <property type="match status" value="1"/>
</dbReference>
<evidence type="ECO:0000256" key="2">
    <source>
        <dbReference type="ARBA" id="ARBA00012438"/>
    </source>
</evidence>
<dbReference type="PANTHER" id="PTHR41523">
    <property type="entry name" value="TWO-COMPONENT SYSTEM SENSOR PROTEIN"/>
    <property type="match status" value="1"/>
</dbReference>
<sequence length="395" mass="44830">MFCSHWCKRFVRDNIDYPEDSIEYKRSVIANLITVFAVLVLALDIYNNLAHGFDTLAVLELFGIVIILINNMLFRTRRVRLETTSSILVGVISGLAILSLHIDGFERDSALFWTASLPIYVFAQHGLKRGIRWSVLNASGIGVVLLLSAFHIGDPIFPAGLLIQMFIGYVAISFVVYYFEHMRVDYEVRLAKTAREREVMLRELHHRVKNNMQVIMSLLWLQSEKIEEPKYRKYFTENIGRLRAMAMVHENLYSAEDFEDIDMHHYLQMLTLNLQKISAVQIHCECEKSIRLGIRNALSIGLIVNEGVTNAIKYAYDDTEHGEVLIKLVQRGRGSYDLIVRDYGKGLPERSETSEGIGMMLITDLVKGLDNGTCDIASDGGVTITITFEAKDGQA</sequence>
<keyword evidence="6 10" id="KW-0418">Kinase</keyword>
<feature type="transmembrane region" description="Helical" evidence="8">
    <location>
        <begin position="28"/>
        <end position="49"/>
    </location>
</feature>
<dbReference type="GO" id="GO:0004673">
    <property type="term" value="F:protein histidine kinase activity"/>
    <property type="evidence" value="ECO:0007669"/>
    <property type="project" value="UniProtKB-EC"/>
</dbReference>
<dbReference type="Proteomes" id="UP001447842">
    <property type="component" value="Chromosome"/>
</dbReference>
<keyword evidence="8" id="KW-0472">Membrane</keyword>
<evidence type="ECO:0000313" key="10">
    <source>
        <dbReference type="EMBL" id="XAU14432.1"/>
    </source>
</evidence>
<evidence type="ECO:0000313" key="11">
    <source>
        <dbReference type="Proteomes" id="UP001447842"/>
    </source>
</evidence>
<feature type="transmembrane region" description="Helical" evidence="8">
    <location>
        <begin position="55"/>
        <end position="74"/>
    </location>
</feature>
<organism evidence="10 11">
    <name type="scientific">Sulfurimonas diazotrophicus</name>
    <dbReference type="NCBI Taxonomy" id="3131939"/>
    <lineage>
        <taxon>Bacteria</taxon>
        <taxon>Pseudomonadati</taxon>
        <taxon>Campylobacterota</taxon>
        <taxon>Epsilonproteobacteria</taxon>
        <taxon>Campylobacterales</taxon>
        <taxon>Sulfurimonadaceae</taxon>
        <taxon>Sulfurimonas</taxon>
    </lineage>
</organism>
<protein>
    <recommendedName>
        <fullName evidence="2">histidine kinase</fullName>
        <ecNumber evidence="2">2.7.13.3</ecNumber>
    </recommendedName>
</protein>
<dbReference type="Gene3D" id="3.30.450.20">
    <property type="entry name" value="PAS domain"/>
    <property type="match status" value="1"/>
</dbReference>
<evidence type="ECO:0000256" key="8">
    <source>
        <dbReference type="SAM" id="Phobius"/>
    </source>
</evidence>
<keyword evidence="4 10" id="KW-0808">Transferase</keyword>
<dbReference type="SMART" id="SM00387">
    <property type="entry name" value="HATPase_c"/>
    <property type="match status" value="1"/>
</dbReference>
<evidence type="ECO:0000256" key="6">
    <source>
        <dbReference type="ARBA" id="ARBA00022777"/>
    </source>
</evidence>
<keyword evidence="7" id="KW-0067">ATP-binding</keyword>
<feature type="transmembrane region" description="Helical" evidence="8">
    <location>
        <begin position="110"/>
        <end position="127"/>
    </location>
</feature>
<evidence type="ECO:0000256" key="7">
    <source>
        <dbReference type="ARBA" id="ARBA00022840"/>
    </source>
</evidence>
<dbReference type="InterPro" id="IPR003594">
    <property type="entry name" value="HATPase_dom"/>
</dbReference>